<dbReference type="RefSeq" id="WP_077692827.1">
    <property type="nucleotide sequence ID" value="NZ_MCOK01000001.1"/>
</dbReference>
<dbReference type="PANTHER" id="PTHR40630:SF1">
    <property type="entry name" value="DNA-BINDING PROTEIN"/>
    <property type="match status" value="1"/>
</dbReference>
<evidence type="ECO:0000313" key="3">
    <source>
        <dbReference type="Proteomes" id="UP000189004"/>
    </source>
</evidence>
<proteinExistence type="predicted"/>
<dbReference type="PANTHER" id="PTHR40630">
    <property type="entry name" value="POSSIBLE DNA-BINDING PROTEIN"/>
    <property type="match status" value="1"/>
</dbReference>
<dbReference type="STRING" id="501010.NOSIN_23240"/>
<dbReference type="OrthoDB" id="513524at2"/>
<dbReference type="InterPro" id="IPR021487">
    <property type="entry name" value="DUF3140"/>
</dbReference>
<gene>
    <name evidence="2" type="ORF">NOSIN_23240</name>
</gene>
<reference evidence="3" key="1">
    <citation type="submission" date="2016-08" db="EMBL/GenBank/DDBJ databases">
        <authorList>
            <person name="Tokovenko B."/>
            <person name="Kalinowski J."/>
        </authorList>
    </citation>
    <scope>NUCLEOTIDE SEQUENCE [LARGE SCALE GENOMIC DNA]</scope>
    <source>
        <strain evidence="3">UTMC102</strain>
    </source>
</reference>
<dbReference type="EMBL" id="MCOK01000001">
    <property type="protein sequence ID" value="OOC56383.1"/>
    <property type="molecule type" value="Genomic_DNA"/>
</dbReference>
<evidence type="ECO:0000256" key="1">
    <source>
        <dbReference type="SAM" id="MobiDB-lite"/>
    </source>
</evidence>
<comment type="caution">
    <text evidence="2">The sequence shown here is derived from an EMBL/GenBank/DDBJ whole genome shotgun (WGS) entry which is preliminary data.</text>
</comment>
<dbReference type="AlphaFoldDB" id="A0A1V3C6R8"/>
<sequence>MAEHDPVVEEVWNDFHSVVNMTGQELREWLLTNASGENAFSNDPAHPVWRRGEAIVNLLNKRQVDVTKDDVELMREVSEFVRDRLADPHREDAEWRHRLMSVGHDPLSPDSARPDEEEDLER</sequence>
<keyword evidence="3" id="KW-1185">Reference proteome</keyword>
<organism evidence="2 3">
    <name type="scientific">Nocardiopsis sinuspersici</name>
    <dbReference type="NCBI Taxonomy" id="501010"/>
    <lineage>
        <taxon>Bacteria</taxon>
        <taxon>Bacillati</taxon>
        <taxon>Actinomycetota</taxon>
        <taxon>Actinomycetes</taxon>
        <taxon>Streptosporangiales</taxon>
        <taxon>Nocardiopsidaceae</taxon>
        <taxon>Nocardiopsis</taxon>
    </lineage>
</organism>
<dbReference type="Proteomes" id="UP000189004">
    <property type="component" value="Unassembled WGS sequence"/>
</dbReference>
<name>A0A1V3C6R8_9ACTN</name>
<accession>A0A1V3C6R8</accession>
<feature type="region of interest" description="Disordered" evidence="1">
    <location>
        <begin position="97"/>
        <end position="122"/>
    </location>
</feature>
<protein>
    <recommendedName>
        <fullName evidence="4">DUF3140 domain-containing protein</fullName>
    </recommendedName>
</protein>
<evidence type="ECO:0000313" key="2">
    <source>
        <dbReference type="EMBL" id="OOC56383.1"/>
    </source>
</evidence>
<evidence type="ECO:0008006" key="4">
    <source>
        <dbReference type="Google" id="ProtNLM"/>
    </source>
</evidence>
<dbReference type="Pfam" id="PF11338">
    <property type="entry name" value="DUF3140"/>
    <property type="match status" value="1"/>
</dbReference>